<organism evidence="2 3">
    <name type="scientific">Halteria grandinella</name>
    <dbReference type="NCBI Taxonomy" id="5974"/>
    <lineage>
        <taxon>Eukaryota</taxon>
        <taxon>Sar</taxon>
        <taxon>Alveolata</taxon>
        <taxon>Ciliophora</taxon>
        <taxon>Intramacronucleata</taxon>
        <taxon>Spirotrichea</taxon>
        <taxon>Stichotrichia</taxon>
        <taxon>Sporadotrichida</taxon>
        <taxon>Halteriidae</taxon>
        <taxon>Halteria</taxon>
    </lineage>
</organism>
<sequence>MPKQKKKRPPRGSNPRPLDQKSSALPLSQAGYLSIMLTKVYIKGCINQLSGSQITDVRRVGKAAFKV</sequence>
<evidence type="ECO:0000256" key="1">
    <source>
        <dbReference type="SAM" id="MobiDB-lite"/>
    </source>
</evidence>
<feature type="compositionally biased region" description="Basic residues" evidence="1">
    <location>
        <begin position="1"/>
        <end position="10"/>
    </location>
</feature>
<proteinExistence type="predicted"/>
<dbReference type="AlphaFoldDB" id="A0A8J8SVV6"/>
<evidence type="ECO:0000313" key="3">
    <source>
        <dbReference type="Proteomes" id="UP000785679"/>
    </source>
</evidence>
<name>A0A8J8SVV6_HALGN</name>
<evidence type="ECO:0000313" key="2">
    <source>
        <dbReference type="EMBL" id="TNV72216.1"/>
    </source>
</evidence>
<protein>
    <submittedName>
        <fullName evidence="2">Uncharacterized protein</fullName>
    </submittedName>
</protein>
<gene>
    <name evidence="2" type="ORF">FGO68_gene14204</name>
</gene>
<reference evidence="2" key="1">
    <citation type="submission" date="2019-06" db="EMBL/GenBank/DDBJ databases">
        <authorList>
            <person name="Zheng W."/>
        </authorList>
    </citation>
    <scope>NUCLEOTIDE SEQUENCE</scope>
    <source>
        <strain evidence="2">QDHG01</strain>
    </source>
</reference>
<comment type="caution">
    <text evidence="2">The sequence shown here is derived from an EMBL/GenBank/DDBJ whole genome shotgun (WGS) entry which is preliminary data.</text>
</comment>
<dbReference type="EMBL" id="RRYP01023546">
    <property type="protein sequence ID" value="TNV72216.1"/>
    <property type="molecule type" value="Genomic_DNA"/>
</dbReference>
<keyword evidence="3" id="KW-1185">Reference proteome</keyword>
<dbReference type="Proteomes" id="UP000785679">
    <property type="component" value="Unassembled WGS sequence"/>
</dbReference>
<feature type="region of interest" description="Disordered" evidence="1">
    <location>
        <begin position="1"/>
        <end position="23"/>
    </location>
</feature>
<accession>A0A8J8SVV6</accession>